<keyword evidence="1" id="KW-0489">Methyltransferase</keyword>
<dbReference type="Gene3D" id="3.40.50.150">
    <property type="entry name" value="Vaccinia Virus protein VP39"/>
    <property type="match status" value="1"/>
</dbReference>
<evidence type="ECO:0000313" key="1">
    <source>
        <dbReference type="EMBL" id="GKT52627.1"/>
    </source>
</evidence>
<sequence length="160" mass="18166">MTGTAGCFKDVQGVIREAYKHLEPGGTLQVADFDLSPQRADGTCSHNDPVFQFFQRHTTAAAELKRPISIVPQYDEMMKAAGFNVLKHEVIKVPTNPWQRDEMGQKIGRFMEEVITGDPEGMFKDRMVRGLGEVPEQVDLDCVTIRSHLKDRQNRIYFPL</sequence>
<reference evidence="1 2" key="1">
    <citation type="submission" date="2022-03" db="EMBL/GenBank/DDBJ databases">
        <title>Genome data of Colletotrichum spp.</title>
        <authorList>
            <person name="Utami Y.D."/>
            <person name="Hiruma K."/>
        </authorList>
    </citation>
    <scope>NUCLEOTIDE SEQUENCE [LARGE SCALE GENOMIC DNA]</scope>
    <source>
        <strain evidence="1 2">MAFF 239500</strain>
    </source>
</reference>
<organism evidence="1 2">
    <name type="scientific">Colletotrichum spaethianum</name>
    <dbReference type="NCBI Taxonomy" id="700344"/>
    <lineage>
        <taxon>Eukaryota</taxon>
        <taxon>Fungi</taxon>
        <taxon>Dikarya</taxon>
        <taxon>Ascomycota</taxon>
        <taxon>Pezizomycotina</taxon>
        <taxon>Sordariomycetes</taxon>
        <taxon>Hypocreomycetidae</taxon>
        <taxon>Glomerellales</taxon>
        <taxon>Glomerellaceae</taxon>
        <taxon>Colletotrichum</taxon>
        <taxon>Colletotrichum spaethianum species complex</taxon>
    </lineage>
</organism>
<protein>
    <submittedName>
        <fullName evidence="1">Methyltransferase-like</fullName>
    </submittedName>
</protein>
<dbReference type="Proteomes" id="UP001055115">
    <property type="component" value="Unassembled WGS sequence"/>
</dbReference>
<name>A0AA37PI31_9PEZI</name>
<proteinExistence type="predicted"/>
<gene>
    <name evidence="1" type="ORF">ColSpa_12808</name>
</gene>
<dbReference type="GO" id="GO:0008168">
    <property type="term" value="F:methyltransferase activity"/>
    <property type="evidence" value="ECO:0007669"/>
    <property type="project" value="UniProtKB-KW"/>
</dbReference>
<dbReference type="AlphaFoldDB" id="A0AA37PI31"/>
<comment type="caution">
    <text evidence="1">The sequence shown here is derived from an EMBL/GenBank/DDBJ whole genome shotgun (WGS) entry which is preliminary data.</text>
</comment>
<keyword evidence="1" id="KW-0808">Transferase</keyword>
<keyword evidence="2" id="KW-1185">Reference proteome</keyword>
<dbReference type="InterPro" id="IPR029063">
    <property type="entry name" value="SAM-dependent_MTases_sf"/>
</dbReference>
<dbReference type="GO" id="GO:0032259">
    <property type="term" value="P:methylation"/>
    <property type="evidence" value="ECO:0007669"/>
    <property type="project" value="UniProtKB-KW"/>
</dbReference>
<dbReference type="EMBL" id="BQXU01000074">
    <property type="protein sequence ID" value="GKT52627.1"/>
    <property type="molecule type" value="Genomic_DNA"/>
</dbReference>
<evidence type="ECO:0000313" key="2">
    <source>
        <dbReference type="Proteomes" id="UP001055115"/>
    </source>
</evidence>
<dbReference type="SUPFAM" id="SSF53335">
    <property type="entry name" value="S-adenosyl-L-methionine-dependent methyltransferases"/>
    <property type="match status" value="1"/>
</dbReference>
<dbReference type="RefSeq" id="XP_049134977.1">
    <property type="nucleotide sequence ID" value="XM_049279020.1"/>
</dbReference>
<dbReference type="GeneID" id="73333610"/>
<accession>A0AA37PI31</accession>